<dbReference type="EC" id="3.1.21.-" evidence="1"/>
<keyword evidence="1" id="KW-0378">Hydrolase</keyword>
<feature type="short sequence motif" description="Walker B motif" evidence="1">
    <location>
        <begin position="154"/>
        <end position="159"/>
    </location>
</feature>
<dbReference type="GO" id="GO:0016887">
    <property type="term" value="F:ATP hydrolysis activity"/>
    <property type="evidence" value="ECO:0007669"/>
    <property type="project" value="InterPro"/>
</dbReference>
<dbReference type="NCBIfam" id="NF033889">
    <property type="entry name" value="termin_lrg_T7"/>
    <property type="match status" value="1"/>
</dbReference>
<comment type="cofactor">
    <cofactor evidence="1">
        <name>Mg(2+)</name>
        <dbReference type="ChEBI" id="CHEBI:18420"/>
    </cofactor>
</comment>
<keyword evidence="1" id="KW-0479">Metal-binding</keyword>
<feature type="binding site" evidence="1">
    <location>
        <position position="414"/>
    </location>
    <ligand>
        <name>Mg(2+)</name>
        <dbReference type="ChEBI" id="CHEBI:18420"/>
        <label>2</label>
        <note>catalytic; for nuclease activity</note>
    </ligand>
</feature>
<dbReference type="InterPro" id="IPR044271">
    <property type="entry name" value="Terminase_large_su_gp19"/>
</dbReference>
<feature type="binding site" evidence="1">
    <location>
        <position position="358"/>
    </location>
    <ligand>
        <name>Mg(2+)</name>
        <dbReference type="ChEBI" id="CHEBI:18420"/>
        <label>1</label>
        <note>catalytic; for nuclease activity</note>
    </ligand>
</feature>
<dbReference type="GO" id="GO:0098009">
    <property type="term" value="C:viral terminase, large subunit"/>
    <property type="evidence" value="ECO:0007669"/>
    <property type="project" value="UniProtKB-UniRule"/>
</dbReference>
<reference evidence="3" key="1">
    <citation type="submission" date="2021-07" db="EMBL/GenBank/DDBJ databases">
        <title>A sheep in wolf's clothing: the temperate origins of bacteriophage T7.</title>
        <authorList>
            <person name="Boeckman J.X."/>
            <person name="Korn A."/>
            <person name="Yao G."/>
            <person name="Ravindran A."/>
            <person name="Gonzalez C."/>
            <person name="Gill J."/>
        </authorList>
    </citation>
    <scope>NUCLEOTIDE SEQUENCE</scope>
</reference>
<keyword evidence="1" id="KW-0231">Viral genome packaging</keyword>
<dbReference type="Proteomes" id="UP000827424">
    <property type="component" value="Segment"/>
</dbReference>
<evidence type="ECO:0000256" key="1">
    <source>
        <dbReference type="HAMAP-Rule" id="MF_04147"/>
    </source>
</evidence>
<dbReference type="GO" id="GO:0019073">
    <property type="term" value="P:viral DNA genome packaging"/>
    <property type="evidence" value="ECO:0007669"/>
    <property type="project" value="UniProtKB-UniRule"/>
</dbReference>
<dbReference type="EC" id="3.6.4.-" evidence="1"/>
<dbReference type="InterPro" id="IPR027417">
    <property type="entry name" value="P-loop_NTPase"/>
</dbReference>
<keyword evidence="1" id="KW-0460">Magnesium</keyword>
<sequence length="607" mass="68278">MGVQPNNLPPIPEKLRDFRTFLVMVWRHLNLPDPTPIQLDFANYLQSGPRRTVNEAFRGVGKSWIAAAFVVWKLRINPNLKFMILSASKDRADNFTTFCLRLITEIPILQCLMPKADQRCSKLSFDVGPAKADHAPSVTSKGIFSQITGGRADIIIADDIEVPGNSFTQAMRDKLSEAVKEFDAILKPGGVIIYLGTPQTEQSLYNSLPDRGYAMRIWPARYPTTDQLANYGPGRLAPYILERLQANPDLAGSSTDPRRFSDDDLLERELSYGRSGFQLQFMLDTRLSDAERYPLKLSDLIVMGCGVSDAPEKPIWASGIGNVVNDIPCVGLNGDRYHSAAFLSGSWIPYTGSVMAIDPSGRGTDETAVCVIKMLNGFLYLTAMKAYRDGYSDATLMDIVRLARVQCVNHVIIEGNFGDGMFTKLISPFFTREHPCMIEEVKHSKQKEARIIDTLEPVMNQHKLVVDRNVIIWDYESTKDLPPEKALKYQLMYQMSRITRDRGALSHDDRLDCLSMAVGYWVEQMGQDADRRMDQRKDELLREELKAWENEGKMSIAKNRVALHQPNLSLTKGAADMLFSFKSLSLGGPLAKADHPRRNRGGLRRVY</sequence>
<feature type="binding site" evidence="1">
    <location>
        <position position="512"/>
    </location>
    <ligand>
        <name>Mg(2+)</name>
        <dbReference type="ChEBI" id="CHEBI:18420"/>
        <label>1</label>
        <note>catalytic; for nuclease activity</note>
    </ligand>
</feature>
<comment type="function">
    <text evidence="1">The terminase large subunit acts as an ATP driven molecular motor necessary for viral DNA translocation into empty capsids and as an endonuclease that cuts the viral genome at a unique and precise dsDNA sequence to initiate and to end a packaging reaction. The terminase lies at a unique vertex of the procapsid and is composed of two subunits, a small terminase subunit involved in viral DNA recognition (packaging sequence), and a large terminase subunit possessing endonucleolytic and ATPase activities. Both terminase subunits heterooligomerize and are docked on the portal protein to form the packaging machine. The terminase large subunit exhibits endonuclease activity and cleaves the viral genome concatemer. Once the DNA is packaged, the terminase detaches from the portal and gets replaced by the tail to finish maturation of the virion.</text>
</comment>
<comment type="caution">
    <text evidence="1">Lacks conserved residue(s) required for the propagation of feature annotation.</text>
</comment>
<proteinExistence type="inferred from homology"/>
<evidence type="ECO:0000259" key="2">
    <source>
        <dbReference type="Pfam" id="PF22530"/>
    </source>
</evidence>
<gene>
    <name evidence="3" type="ORF">CPT_ProddE_039</name>
</gene>
<keyword evidence="1" id="KW-0547">Nucleotide-binding</keyword>
<evidence type="ECO:0000313" key="3">
    <source>
        <dbReference type="EMBL" id="UAJ16919.1"/>
    </source>
</evidence>
<dbReference type="Gene3D" id="3.30.420.240">
    <property type="match status" value="1"/>
</dbReference>
<keyword evidence="1" id="KW-0067">ATP-binding</keyword>
<protein>
    <recommendedName>
        <fullName evidence="1">Terminase, large subunit</fullName>
    </recommendedName>
    <alternativeName>
        <fullName evidence="1">DNA-packaging protein</fullName>
    </alternativeName>
    <domain>
        <recommendedName>
            <fullName evidence="1">ATPase</fullName>
            <ecNumber evidence="1">3.6.4.-</ecNumber>
        </recommendedName>
    </domain>
    <domain>
        <recommendedName>
            <fullName evidence="1">Endonuclease</fullName>
            <ecNumber evidence="1">3.1.21.-</ecNumber>
        </recommendedName>
    </domain>
</protein>
<comment type="similarity">
    <text evidence="1">Belongs to the Teseptimavirus large terminase family.</text>
</comment>
<comment type="domain">
    <text evidence="1">The ATPase region is in the N-terminus, whereas the nuclease region is in the central part. The C-terminus is involved in prohead binding.</text>
</comment>
<keyword evidence="1" id="KW-1188">Viral release from host cell</keyword>
<organism evidence="3 4">
    <name type="scientific">Desulfovibrio phage ProddE</name>
    <dbReference type="NCBI Taxonomy" id="2866661"/>
    <lineage>
        <taxon>Viruses</taxon>
        <taxon>Duplodnaviria</taxon>
        <taxon>Heunggongvirae</taxon>
        <taxon>Uroviricota</taxon>
        <taxon>Caudoviricetes</taxon>
        <taxon>Autographivirales</taxon>
        <taxon>Autographivirales incertae sedis</taxon>
        <taxon>Proddevirus</taxon>
        <taxon>Proddevirus proddE</taxon>
    </lineage>
</organism>
<keyword evidence="1" id="KW-0540">Nuclease</keyword>
<dbReference type="InterPro" id="IPR047987">
    <property type="entry name" value="Gp19-like_virus"/>
</dbReference>
<dbReference type="HAMAP" id="MF_04147">
    <property type="entry name" value="TERL_T7"/>
    <property type="match status" value="1"/>
</dbReference>
<feature type="short sequence motif" description="Walker A motif" evidence="1">
    <location>
        <begin position="56"/>
        <end position="63"/>
    </location>
</feature>
<dbReference type="GO" id="GO:0004519">
    <property type="term" value="F:endonuclease activity"/>
    <property type="evidence" value="ECO:0007669"/>
    <property type="project" value="UniProtKB-UniRule"/>
</dbReference>
<dbReference type="GO" id="GO:0046872">
    <property type="term" value="F:metal ion binding"/>
    <property type="evidence" value="ECO:0007669"/>
    <property type="project" value="UniProtKB-UniRule"/>
</dbReference>
<dbReference type="GO" id="GO:0005524">
    <property type="term" value="F:ATP binding"/>
    <property type="evidence" value="ECO:0007669"/>
    <property type="project" value="UniProtKB-KW"/>
</dbReference>
<dbReference type="InterPro" id="IPR054762">
    <property type="entry name" value="Gp19_RNaseH-like"/>
</dbReference>
<keyword evidence="4" id="KW-1185">Reference proteome</keyword>
<evidence type="ECO:0000313" key="4">
    <source>
        <dbReference type="Proteomes" id="UP000827424"/>
    </source>
</evidence>
<feature type="domain" description="Terminase large subunit ribonuclease H-like" evidence="2">
    <location>
        <begin position="357"/>
        <end position="464"/>
    </location>
</feature>
<comment type="subunit">
    <text evidence="1">Homopentamer. Interacts with the terminase small subunit; the active complex is probably heterooligomeric. Interacts with the portal protein.</text>
</comment>
<keyword evidence="1" id="KW-0255">Endonuclease</keyword>
<dbReference type="EMBL" id="MZ666938">
    <property type="protein sequence ID" value="UAJ16919.1"/>
    <property type="molecule type" value="Genomic_DNA"/>
</dbReference>
<accession>A0AAE9BLZ2</accession>
<dbReference type="GO" id="GO:0051276">
    <property type="term" value="P:chromosome organization"/>
    <property type="evidence" value="ECO:0007669"/>
    <property type="project" value="UniProtKB-UniRule"/>
</dbReference>
<feature type="region of interest" description="Nuclease activity" evidence="1">
    <location>
        <begin position="338"/>
        <end position="423"/>
    </location>
</feature>
<feature type="binding site" evidence="1">
    <location>
        <position position="358"/>
    </location>
    <ligand>
        <name>Mg(2+)</name>
        <dbReference type="ChEBI" id="CHEBI:18420"/>
        <label>2</label>
        <note>catalytic; for nuclease activity</note>
    </ligand>
</feature>
<dbReference type="Gene3D" id="3.40.50.300">
    <property type="entry name" value="P-loop containing nucleotide triphosphate hydrolases"/>
    <property type="match status" value="1"/>
</dbReference>
<dbReference type="Pfam" id="PF22530">
    <property type="entry name" value="Terminase-T7_RNaseH-like"/>
    <property type="match status" value="1"/>
</dbReference>
<name>A0AAE9BLZ2_9CAUD</name>